<dbReference type="EMBL" id="CP041695">
    <property type="protein sequence ID" value="QDP80710.1"/>
    <property type="molecule type" value="Genomic_DNA"/>
</dbReference>
<evidence type="ECO:0000259" key="2">
    <source>
        <dbReference type="Pfam" id="PF07995"/>
    </source>
</evidence>
<protein>
    <submittedName>
        <fullName evidence="3">PQQ-dependent sugar dehydrogenase</fullName>
    </submittedName>
</protein>
<dbReference type="KEGG" id="nod:FOH10_20350"/>
<dbReference type="InterPro" id="IPR011041">
    <property type="entry name" value="Quinoprot_gluc/sorb_DH_b-prop"/>
</dbReference>
<dbReference type="PANTHER" id="PTHR19328:SF13">
    <property type="entry name" value="HIPL1 PROTEIN"/>
    <property type="match status" value="1"/>
</dbReference>
<dbReference type="InterPro" id="IPR012938">
    <property type="entry name" value="Glc/Sorbosone_DH"/>
</dbReference>
<feature type="domain" description="Glucose/Sorbosone dehydrogenase" evidence="2">
    <location>
        <begin position="141"/>
        <end position="430"/>
    </location>
</feature>
<organism evidence="3 4">
    <name type="scientific">Nocardia otitidiscaviarum</name>
    <dbReference type="NCBI Taxonomy" id="1823"/>
    <lineage>
        <taxon>Bacteria</taxon>
        <taxon>Bacillati</taxon>
        <taxon>Actinomycetota</taxon>
        <taxon>Actinomycetes</taxon>
        <taxon>Mycobacteriales</taxon>
        <taxon>Nocardiaceae</taxon>
        <taxon>Nocardia</taxon>
    </lineage>
</organism>
<dbReference type="Proteomes" id="UP000317039">
    <property type="component" value="Chromosome"/>
</dbReference>
<dbReference type="Gene3D" id="2.120.10.30">
    <property type="entry name" value="TolB, C-terminal domain"/>
    <property type="match status" value="1"/>
</dbReference>
<dbReference type="AlphaFoldDB" id="A0A516NP74"/>
<feature type="region of interest" description="Disordered" evidence="1">
    <location>
        <begin position="258"/>
        <end position="293"/>
    </location>
</feature>
<evidence type="ECO:0000313" key="4">
    <source>
        <dbReference type="Proteomes" id="UP000317039"/>
    </source>
</evidence>
<feature type="compositionally biased region" description="Polar residues" evidence="1">
    <location>
        <begin position="45"/>
        <end position="58"/>
    </location>
</feature>
<evidence type="ECO:0000313" key="3">
    <source>
        <dbReference type="EMBL" id="QDP80710.1"/>
    </source>
</evidence>
<evidence type="ECO:0000256" key="1">
    <source>
        <dbReference type="SAM" id="MobiDB-lite"/>
    </source>
</evidence>
<dbReference type="InterPro" id="IPR011042">
    <property type="entry name" value="6-blade_b-propeller_TolB-like"/>
</dbReference>
<gene>
    <name evidence="3" type="ORF">FOH10_20350</name>
</gene>
<dbReference type="SUPFAM" id="SSF50952">
    <property type="entry name" value="Soluble quinoprotein glucose dehydrogenase"/>
    <property type="match status" value="1"/>
</dbReference>
<feature type="compositionally biased region" description="Basic and acidic residues" evidence="1">
    <location>
        <begin position="18"/>
        <end position="44"/>
    </location>
</feature>
<proteinExistence type="predicted"/>
<feature type="region of interest" description="Disordered" evidence="1">
    <location>
        <begin position="1"/>
        <end position="69"/>
    </location>
</feature>
<accession>A0A516NP74</accession>
<dbReference type="PANTHER" id="PTHR19328">
    <property type="entry name" value="HEDGEHOG-INTERACTING PROTEIN"/>
    <property type="match status" value="1"/>
</dbReference>
<feature type="compositionally biased region" description="Basic and acidic residues" evidence="1">
    <location>
        <begin position="59"/>
        <end position="68"/>
    </location>
</feature>
<sequence length="446" mass="46990">MRGIPPFGTVSATATPRSGDRRRGYGEQHHSSSEQHRNSSEQHRNSNAQHRNSNAQHRNSSEQHRSYGEQRWGFGRSRWRTGTSVPLRVIAAGLLALGAVTACGDGADGSGDSRVVATSLAPSSSSGVPDLDAGQDLVHGLDAPWGLAFLPDGSALVAERDTGRILRVVPGTAAEPVYAVPEVAAAGEGGLLGLAVSPNYAEDRYVYAYFTAADENRIVRFRLGEPPTVIFSGIAAASIHDGGRIAFGPDGMLYVGTGDASRPALSQDPSSPNGKILRLTPDGGPAPGNPTPGSPVYSLGHRNVQGLAWDSAGRLFAAEFGRNRADEINLIEPGRNYGWPEVEGVGGGDRFVDPLVTWETSEASPSGVAIAGDILYVAALRGERLWTVPLRDGALGTPTARLADRIGRLRTVAVAPDGALWLTTSNTDGRGDVRAGDDRIVRFPAR</sequence>
<dbReference type="Pfam" id="PF07995">
    <property type="entry name" value="GSDH"/>
    <property type="match status" value="1"/>
</dbReference>
<reference evidence="3 4" key="1">
    <citation type="submission" date="2019-07" db="EMBL/GenBank/DDBJ databases">
        <title>Complete Genome Sequence and Methylome Analysis of Nocardia otitidis-caviarum NEB252.</title>
        <authorList>
            <person name="Fomenkov A."/>
            <person name="Anton B.P."/>
            <person name="Vincze T."/>
            <person name="Roberts R.J."/>
        </authorList>
    </citation>
    <scope>NUCLEOTIDE SEQUENCE [LARGE SCALE GENOMIC DNA]</scope>
    <source>
        <strain evidence="3 4">NEB252</strain>
    </source>
</reference>
<name>A0A516NP74_9NOCA</name>